<keyword evidence="1" id="KW-0732">Signal</keyword>
<dbReference type="InterPro" id="IPR050767">
    <property type="entry name" value="Sel1_AlgK"/>
</dbReference>
<dbReference type="Gene3D" id="1.25.40.10">
    <property type="entry name" value="Tetratricopeptide repeat domain"/>
    <property type="match status" value="2"/>
</dbReference>
<dbReference type="PANTHER" id="PTHR11102:SF160">
    <property type="entry name" value="ERAD-ASSOCIATED E3 UBIQUITIN-PROTEIN LIGASE COMPONENT HRD3"/>
    <property type="match status" value="1"/>
</dbReference>
<dbReference type="RefSeq" id="WP_149891713.1">
    <property type="nucleotide sequence ID" value="NZ_JBHUFA010000001.1"/>
</dbReference>
<gene>
    <name evidence="2" type="ORF">ACFSC7_02820</name>
</gene>
<evidence type="ECO:0000313" key="2">
    <source>
        <dbReference type="EMBL" id="MFD1694433.1"/>
    </source>
</evidence>
<evidence type="ECO:0000313" key="3">
    <source>
        <dbReference type="Proteomes" id="UP001597327"/>
    </source>
</evidence>
<dbReference type="InterPro" id="IPR006597">
    <property type="entry name" value="Sel1-like"/>
</dbReference>
<name>A0ABW4JUR6_9HYPH</name>
<evidence type="ECO:0000256" key="1">
    <source>
        <dbReference type="SAM" id="SignalP"/>
    </source>
</evidence>
<organism evidence="2 3">
    <name type="scientific">Roseibium aestuarii</name>
    <dbReference type="NCBI Taxonomy" id="2600299"/>
    <lineage>
        <taxon>Bacteria</taxon>
        <taxon>Pseudomonadati</taxon>
        <taxon>Pseudomonadota</taxon>
        <taxon>Alphaproteobacteria</taxon>
        <taxon>Hyphomicrobiales</taxon>
        <taxon>Stappiaceae</taxon>
        <taxon>Roseibium</taxon>
    </lineage>
</organism>
<dbReference type="PANTHER" id="PTHR11102">
    <property type="entry name" value="SEL-1-LIKE PROTEIN"/>
    <property type="match status" value="1"/>
</dbReference>
<feature type="chain" id="PRO_5046912365" evidence="1">
    <location>
        <begin position="29"/>
        <end position="296"/>
    </location>
</feature>
<reference evidence="3" key="1">
    <citation type="journal article" date="2019" name="Int. J. Syst. Evol. Microbiol.">
        <title>The Global Catalogue of Microorganisms (GCM) 10K type strain sequencing project: providing services to taxonomists for standard genome sequencing and annotation.</title>
        <authorList>
            <consortium name="The Broad Institute Genomics Platform"/>
            <consortium name="The Broad Institute Genome Sequencing Center for Infectious Disease"/>
            <person name="Wu L."/>
            <person name="Ma J."/>
        </authorList>
    </citation>
    <scope>NUCLEOTIDE SEQUENCE [LARGE SCALE GENOMIC DNA]</scope>
    <source>
        <strain evidence="3">JCM 3369</strain>
    </source>
</reference>
<dbReference type="InterPro" id="IPR011990">
    <property type="entry name" value="TPR-like_helical_dom_sf"/>
</dbReference>
<dbReference type="Pfam" id="PF08238">
    <property type="entry name" value="Sel1"/>
    <property type="match status" value="3"/>
</dbReference>
<proteinExistence type="predicted"/>
<dbReference type="SMART" id="SM00671">
    <property type="entry name" value="SEL1"/>
    <property type="match status" value="3"/>
</dbReference>
<dbReference type="Proteomes" id="UP001597327">
    <property type="component" value="Unassembled WGS sequence"/>
</dbReference>
<comment type="caution">
    <text evidence="2">The sequence shown here is derived from an EMBL/GenBank/DDBJ whole genome shotgun (WGS) entry which is preliminary data.</text>
</comment>
<dbReference type="SUPFAM" id="SSF81901">
    <property type="entry name" value="HCP-like"/>
    <property type="match status" value="1"/>
</dbReference>
<keyword evidence="3" id="KW-1185">Reference proteome</keyword>
<protein>
    <submittedName>
        <fullName evidence="2">Tetratricopeptide repeat protein</fullName>
    </submittedName>
</protein>
<feature type="signal peptide" evidence="1">
    <location>
        <begin position="1"/>
        <end position="28"/>
    </location>
</feature>
<accession>A0ABW4JUR6</accession>
<sequence>MSAMRNAVTVTGMVLALATLAPTGPALAFDGEPRPTVSILPQPAGVPQEPSRQEALRNWLGQSKAGDASGALTSLQYAAEKGEPGAAWKLGKMYETGDGVTEDDRMAFQYYSQVIRQHESDRLDSRAAPYVASAYVALGNFFKTGIDGVVPRNTQFAEKLFRSAAFNFGDPQAQYELGLIYQQDRRLEAVRVFNLAALKGHVAAQARLGETLFDMAQSDDRRARGLMWLTVAQWQSRGVQDDWIGALHETYFARASEDIRRQALVMAEGWMQHNRPDLSDTLTVQAAQSIPAAPAQ</sequence>
<dbReference type="EMBL" id="JBHUFA010000001">
    <property type="protein sequence ID" value="MFD1694433.1"/>
    <property type="molecule type" value="Genomic_DNA"/>
</dbReference>